<comment type="caution">
    <text evidence="3">The sequence shown here is derived from an EMBL/GenBank/DDBJ whole genome shotgun (WGS) entry which is preliminary data.</text>
</comment>
<evidence type="ECO:0000259" key="2">
    <source>
        <dbReference type="Pfam" id="PF17775"/>
    </source>
</evidence>
<organism evidence="3 4">
    <name type="scientific">Microbacterium ulmi</name>
    <dbReference type="NCBI Taxonomy" id="179095"/>
    <lineage>
        <taxon>Bacteria</taxon>
        <taxon>Bacillati</taxon>
        <taxon>Actinomycetota</taxon>
        <taxon>Actinomycetes</taxon>
        <taxon>Micrococcales</taxon>
        <taxon>Microbacteriaceae</taxon>
        <taxon>Microbacterium</taxon>
    </lineage>
</organism>
<dbReference type="InterPro" id="IPR048469">
    <property type="entry name" value="YchJ-like_M"/>
</dbReference>
<evidence type="ECO:0000256" key="1">
    <source>
        <dbReference type="HAMAP-Rule" id="MF_00612"/>
    </source>
</evidence>
<name>A0A7Y2LXX5_9MICO</name>
<gene>
    <name evidence="3" type="ORF">HLA99_02895</name>
</gene>
<comment type="similarity">
    <text evidence="1">Belongs to the UPF0225 family.</text>
</comment>
<dbReference type="PANTHER" id="PTHR33747">
    <property type="entry name" value="UPF0225 PROTEIN SCO1677"/>
    <property type="match status" value="1"/>
</dbReference>
<dbReference type="AlphaFoldDB" id="A0A7Y2LXX5"/>
<dbReference type="InterPro" id="IPR023006">
    <property type="entry name" value="YchJ-like"/>
</dbReference>
<feature type="domain" description="YchJ-like middle NTF2-like" evidence="2">
    <location>
        <begin position="41"/>
        <end position="135"/>
    </location>
</feature>
<dbReference type="Gene3D" id="3.10.450.50">
    <property type="match status" value="1"/>
</dbReference>
<proteinExistence type="inferred from homology"/>
<protein>
    <recommendedName>
        <fullName evidence="1">UPF0225 protein HLA99_02895</fullName>
    </recommendedName>
</protein>
<dbReference type="InterPro" id="IPR032710">
    <property type="entry name" value="NTF2-like_dom_sf"/>
</dbReference>
<keyword evidence="4" id="KW-1185">Reference proteome</keyword>
<dbReference type="SUPFAM" id="SSF54427">
    <property type="entry name" value="NTF2-like"/>
    <property type="match status" value="1"/>
</dbReference>
<dbReference type="HAMAP" id="MF_00612">
    <property type="entry name" value="UPF0225"/>
    <property type="match status" value="1"/>
</dbReference>
<evidence type="ECO:0000313" key="3">
    <source>
        <dbReference type="EMBL" id="NNH02810.1"/>
    </source>
</evidence>
<dbReference type="EMBL" id="JABEMB010000002">
    <property type="protein sequence ID" value="NNH02810.1"/>
    <property type="molecule type" value="Genomic_DNA"/>
</dbReference>
<dbReference type="PANTHER" id="PTHR33747:SF1">
    <property type="entry name" value="ADENYLATE CYCLASE-ASSOCIATED CAP C-TERMINAL DOMAIN-CONTAINING PROTEIN"/>
    <property type="match status" value="1"/>
</dbReference>
<accession>A0A7Y2LXX5</accession>
<dbReference type="RefSeq" id="WP_167040145.1">
    <property type="nucleotide sequence ID" value="NZ_JAAOZF010000002.1"/>
</dbReference>
<dbReference type="Pfam" id="PF17775">
    <property type="entry name" value="YchJ_M-like"/>
    <property type="match status" value="1"/>
</dbReference>
<evidence type="ECO:0000313" key="4">
    <source>
        <dbReference type="Proteomes" id="UP000543598"/>
    </source>
</evidence>
<dbReference type="Proteomes" id="UP000543598">
    <property type="component" value="Unassembled WGS sequence"/>
</dbReference>
<reference evidence="3 4" key="1">
    <citation type="submission" date="2020-05" db="EMBL/GenBank/DDBJ databases">
        <title>MicrobeNet Type strains.</title>
        <authorList>
            <person name="Nicholson A.C."/>
        </authorList>
    </citation>
    <scope>NUCLEOTIDE SEQUENCE [LARGE SCALE GENOMIC DNA]</scope>
    <source>
        <strain evidence="3 4">JCM 14282</strain>
    </source>
</reference>
<sequence length="138" mass="14995">MSFGSGAGRRVLADREACPCGSGGAYGGCCGPVIRGGAAPTAEALMRSRYTAFAVGDERHLLATWHPRTRPDVLELDPRLTWTRLEILAVDEGVDGDETGVVEFRAEWRGGGGRGILHERSSFTRLRGRWCYLDGEVE</sequence>